<dbReference type="EC" id="2.3.2.31" evidence="2"/>
<evidence type="ECO:0000256" key="1">
    <source>
        <dbReference type="ARBA" id="ARBA00001798"/>
    </source>
</evidence>
<evidence type="ECO:0000256" key="8">
    <source>
        <dbReference type="ARBA" id="ARBA00022833"/>
    </source>
</evidence>
<dbReference type="CDD" id="cd20335">
    <property type="entry name" value="BRcat_RBR"/>
    <property type="match status" value="1"/>
</dbReference>
<dbReference type="Pfam" id="PF01485">
    <property type="entry name" value="IBR"/>
    <property type="match status" value="1"/>
</dbReference>
<dbReference type="InterPro" id="IPR002867">
    <property type="entry name" value="IBR_dom"/>
</dbReference>
<dbReference type="InterPro" id="IPR044066">
    <property type="entry name" value="TRIAD_supradom"/>
</dbReference>
<evidence type="ECO:0000313" key="12">
    <source>
        <dbReference type="Proteomes" id="UP000604273"/>
    </source>
</evidence>
<comment type="caution">
    <text evidence="11">The sequence shown here is derived from an EMBL/GenBank/DDBJ whole genome shotgun (WGS) entry which is preliminary data.</text>
</comment>
<evidence type="ECO:0000256" key="5">
    <source>
        <dbReference type="ARBA" id="ARBA00022737"/>
    </source>
</evidence>
<feature type="compositionally biased region" description="Basic and acidic residues" evidence="9">
    <location>
        <begin position="32"/>
        <end position="46"/>
    </location>
</feature>
<comment type="catalytic activity">
    <reaction evidence="1">
        <text>[E2 ubiquitin-conjugating enzyme]-S-ubiquitinyl-L-cysteine + [acceptor protein]-L-lysine = [E2 ubiquitin-conjugating enzyme]-L-cysteine + [acceptor protein]-N(6)-ubiquitinyl-L-lysine.</text>
        <dbReference type="EC" id="2.3.2.31"/>
    </reaction>
</comment>
<dbReference type="AlphaFoldDB" id="A0A8H4WSR5"/>
<feature type="compositionally biased region" description="Acidic residues" evidence="9">
    <location>
        <begin position="91"/>
        <end position="102"/>
    </location>
</feature>
<keyword evidence="4" id="KW-0479">Metal-binding</keyword>
<name>A0A8H4WSR5_9HYPO</name>
<feature type="region of interest" description="Disordered" evidence="9">
    <location>
        <begin position="80"/>
        <end position="203"/>
    </location>
</feature>
<dbReference type="SUPFAM" id="SSF57850">
    <property type="entry name" value="RING/U-box"/>
    <property type="match status" value="1"/>
</dbReference>
<dbReference type="InterPro" id="IPR017907">
    <property type="entry name" value="Znf_RING_CS"/>
</dbReference>
<dbReference type="Proteomes" id="UP000604273">
    <property type="component" value="Unassembled WGS sequence"/>
</dbReference>
<evidence type="ECO:0000259" key="10">
    <source>
        <dbReference type="PROSITE" id="PS51873"/>
    </source>
</evidence>
<feature type="domain" description="RING-type" evidence="10">
    <location>
        <begin position="207"/>
        <end position="395"/>
    </location>
</feature>
<proteinExistence type="predicted"/>
<feature type="compositionally biased region" description="Polar residues" evidence="9">
    <location>
        <begin position="164"/>
        <end position="174"/>
    </location>
</feature>
<dbReference type="GO" id="GO:0016567">
    <property type="term" value="P:protein ubiquitination"/>
    <property type="evidence" value="ECO:0007669"/>
    <property type="project" value="InterPro"/>
</dbReference>
<evidence type="ECO:0000256" key="7">
    <source>
        <dbReference type="ARBA" id="ARBA00022786"/>
    </source>
</evidence>
<keyword evidence="7" id="KW-0833">Ubl conjugation pathway</keyword>
<organism evidence="11 12">
    <name type="scientific">Fusarium gaditjirri</name>
    <dbReference type="NCBI Taxonomy" id="282569"/>
    <lineage>
        <taxon>Eukaryota</taxon>
        <taxon>Fungi</taxon>
        <taxon>Dikarya</taxon>
        <taxon>Ascomycota</taxon>
        <taxon>Pezizomycotina</taxon>
        <taxon>Sordariomycetes</taxon>
        <taxon>Hypocreomycetidae</taxon>
        <taxon>Hypocreales</taxon>
        <taxon>Nectriaceae</taxon>
        <taxon>Fusarium</taxon>
        <taxon>Fusarium nisikadoi species complex</taxon>
    </lineage>
</organism>
<dbReference type="PROSITE" id="PS00518">
    <property type="entry name" value="ZF_RING_1"/>
    <property type="match status" value="1"/>
</dbReference>
<evidence type="ECO:0000256" key="9">
    <source>
        <dbReference type="SAM" id="MobiDB-lite"/>
    </source>
</evidence>
<evidence type="ECO:0000313" key="11">
    <source>
        <dbReference type="EMBL" id="KAF4948932.1"/>
    </source>
</evidence>
<keyword evidence="12" id="KW-1185">Reference proteome</keyword>
<gene>
    <name evidence="11" type="ORF">FGADI_9216</name>
</gene>
<dbReference type="EMBL" id="JABFAI010000249">
    <property type="protein sequence ID" value="KAF4948932.1"/>
    <property type="molecule type" value="Genomic_DNA"/>
</dbReference>
<evidence type="ECO:0000256" key="2">
    <source>
        <dbReference type="ARBA" id="ARBA00012251"/>
    </source>
</evidence>
<feature type="compositionally biased region" description="Acidic residues" evidence="9">
    <location>
        <begin position="47"/>
        <end position="61"/>
    </location>
</feature>
<dbReference type="GO" id="GO:0061630">
    <property type="term" value="F:ubiquitin protein ligase activity"/>
    <property type="evidence" value="ECO:0007669"/>
    <property type="project" value="UniProtKB-EC"/>
</dbReference>
<accession>A0A8H4WSR5</accession>
<protein>
    <recommendedName>
        <fullName evidence="2">RBR-type E3 ubiquitin transferase</fullName>
        <ecNumber evidence="2">2.3.2.31</ecNumber>
    </recommendedName>
</protein>
<dbReference type="InterPro" id="IPR031127">
    <property type="entry name" value="E3_UB_ligase_RBR"/>
</dbReference>
<feature type="compositionally biased region" description="Basic and acidic residues" evidence="9">
    <location>
        <begin position="185"/>
        <end position="194"/>
    </location>
</feature>
<dbReference type="PROSITE" id="PS51873">
    <property type="entry name" value="TRIAD"/>
    <property type="match status" value="1"/>
</dbReference>
<dbReference type="GO" id="GO:0008270">
    <property type="term" value="F:zinc ion binding"/>
    <property type="evidence" value="ECO:0007669"/>
    <property type="project" value="UniProtKB-KW"/>
</dbReference>
<feature type="region of interest" description="Disordered" evidence="9">
    <location>
        <begin position="24"/>
        <end position="61"/>
    </location>
</feature>
<reference evidence="11" key="1">
    <citation type="journal article" date="2020" name="BMC Genomics">
        <title>Correction to: Identification and distribution of gene clusters required for synthesis of sphingolipid metabolism inhibitors in diverse species of the filamentous fungus Fusarium.</title>
        <authorList>
            <person name="Kim H.S."/>
            <person name="Lohmar J.M."/>
            <person name="Busman M."/>
            <person name="Brown D.W."/>
            <person name="Naumann T.A."/>
            <person name="Divon H.H."/>
            <person name="Lysoe E."/>
            <person name="Uhlig S."/>
            <person name="Proctor R.H."/>
        </authorList>
    </citation>
    <scope>NUCLEOTIDE SEQUENCE</scope>
    <source>
        <strain evidence="11">NRRL 45417</strain>
    </source>
</reference>
<keyword evidence="8" id="KW-0862">Zinc</keyword>
<keyword evidence="6" id="KW-0863">Zinc-finger</keyword>
<dbReference type="OrthoDB" id="10009520at2759"/>
<keyword evidence="5" id="KW-0677">Repeat</keyword>
<sequence length="395" mass="44588">MYARQELYRKASIEDALALEIEMGLSEASNQPDRRYEQTPEPHLSEEPDLQDDSSQDEVNLDNETYLDEEGREYAREMLDDLSNGESEFQPGEDSEESDNRDDEMTLVGANDMQLQDMLDDLSDGFSDFEPGEGVEERQFNGGSETQDDISGEVMTVGDEANEDPQSMSDSLSYGPSDAEYGEETEQKDHHPAAPEDPATQEPAETEMKECACCGEMFPAMTIQKLPCGHDYCCSCLIETFELSLTSPYSFPPRCCGTEIPLRFIEQHLAEDAVQEYREKLVEQETRNRTYCSNRQCLKFIPPKFISDSGEPRYKDEEQCPDCNKITCTKCKNEAHTGTCEQQVERDQALALAQSEGWKRCARCGHMIERNGGCTELRKSPNMFANPSHLLTCTS</sequence>
<evidence type="ECO:0000256" key="6">
    <source>
        <dbReference type="ARBA" id="ARBA00022771"/>
    </source>
</evidence>
<evidence type="ECO:0000256" key="3">
    <source>
        <dbReference type="ARBA" id="ARBA00022679"/>
    </source>
</evidence>
<dbReference type="PANTHER" id="PTHR11685">
    <property type="entry name" value="RBR FAMILY RING FINGER AND IBR DOMAIN-CONTAINING"/>
    <property type="match status" value="1"/>
</dbReference>
<evidence type="ECO:0000256" key="4">
    <source>
        <dbReference type="ARBA" id="ARBA00022723"/>
    </source>
</evidence>
<keyword evidence="3" id="KW-0808">Transferase</keyword>
<reference evidence="11" key="2">
    <citation type="submission" date="2020-05" db="EMBL/GenBank/DDBJ databases">
        <authorList>
            <person name="Kim H.-S."/>
            <person name="Proctor R.H."/>
            <person name="Brown D.W."/>
        </authorList>
    </citation>
    <scope>NUCLEOTIDE SEQUENCE</scope>
    <source>
        <strain evidence="11">NRRL 45417</strain>
    </source>
</reference>